<keyword evidence="3" id="KW-1185">Reference proteome</keyword>
<name>A0ABD2PZ62_9PLAT</name>
<comment type="caution">
    <text evidence="2">The sequence shown here is derived from an EMBL/GenBank/DDBJ whole genome shotgun (WGS) entry which is preliminary data.</text>
</comment>
<evidence type="ECO:0000256" key="1">
    <source>
        <dbReference type="SAM" id="MobiDB-lite"/>
    </source>
</evidence>
<feature type="region of interest" description="Disordered" evidence="1">
    <location>
        <begin position="182"/>
        <end position="217"/>
    </location>
</feature>
<accession>A0ABD2PZ62</accession>
<dbReference type="EMBL" id="JBJKFK010001678">
    <property type="protein sequence ID" value="KAL3312490.1"/>
    <property type="molecule type" value="Genomic_DNA"/>
</dbReference>
<protein>
    <submittedName>
        <fullName evidence="2">Uncharacterized protein</fullName>
    </submittedName>
</protein>
<dbReference type="InterPro" id="IPR016024">
    <property type="entry name" value="ARM-type_fold"/>
</dbReference>
<gene>
    <name evidence="2" type="ORF">Ciccas_008918</name>
</gene>
<evidence type="ECO:0000313" key="3">
    <source>
        <dbReference type="Proteomes" id="UP001626550"/>
    </source>
</evidence>
<reference evidence="2 3" key="1">
    <citation type="submission" date="2024-11" db="EMBL/GenBank/DDBJ databases">
        <title>Adaptive evolution of stress response genes in parasites aligns with host niche diversity.</title>
        <authorList>
            <person name="Hahn C."/>
            <person name="Resl P."/>
        </authorList>
    </citation>
    <scope>NUCLEOTIDE SEQUENCE [LARGE SCALE GENOMIC DNA]</scope>
    <source>
        <strain evidence="2">EGGRZ-B1_66</strain>
        <tissue evidence="2">Body</tissue>
    </source>
</reference>
<feature type="compositionally biased region" description="Polar residues" evidence="1">
    <location>
        <begin position="207"/>
        <end position="217"/>
    </location>
</feature>
<sequence>MVPEFLRLTICNMTSKDVKQRNAAVQTTKSMFSWINLKQDHFKLSKFVNLVIKYGFSSETSIDAKILLAMSLPLIITDINENSKFKNFSPHDLASDFEPLLRVLISSANSSQKNQAVFKQAFLTVIKFVGNRAFNLIIRYWKRPSLNSQLSTSEFTLMQSWIENMHLFDFFDKDDTPISDYEEFDDSIPIDDSVSSADSDPDMLDQPKSQNSDQDSFTSLSSNHSLLTHSLKLNSLSFLMPQSILNDLVLVVNSDDPPQESFDSRSRHLALETLKNTLTNAFQDFDMRKQLFYGEKNGSSDPPHNSKAFTSLITILNDLIDDPNFNIILSALEITALLVESLITERIRFYKEMNYSNNIRIRQQHKHLDIQTTKSICQRLTKMIFGGLNDAKLVVRAATSKLLMMIARLPNGPMILVKSVAIVLLKDGKTGTMETGVTTRLRQEAVDLTTSLLLTFPSSEFDLNIIFQHIVRLSTLECVAVLNNILGSQNLGVLMQAVQAADQILVQVSTSSLNSSAEYGETKLKKPFNSYGLDQGGVIMATVQARLSRRQLPHLDTQSRVVPGVVAVVTDHNSNEGLFAGRRFGSRTKLNLAANANSNRVEESFPEIGQEFMVSQLDVGALMHASKDEGAKRVLSTEKRGTQIFLLFC</sequence>
<proteinExistence type="predicted"/>
<dbReference type="AlphaFoldDB" id="A0ABD2PZ62"/>
<dbReference type="SUPFAM" id="SSF48371">
    <property type="entry name" value="ARM repeat"/>
    <property type="match status" value="1"/>
</dbReference>
<dbReference type="InterPro" id="IPR011989">
    <property type="entry name" value="ARM-like"/>
</dbReference>
<dbReference type="Gene3D" id="1.25.10.10">
    <property type="entry name" value="Leucine-rich Repeat Variant"/>
    <property type="match status" value="1"/>
</dbReference>
<evidence type="ECO:0000313" key="2">
    <source>
        <dbReference type="EMBL" id="KAL3312490.1"/>
    </source>
</evidence>
<organism evidence="2 3">
    <name type="scientific">Cichlidogyrus casuarinus</name>
    <dbReference type="NCBI Taxonomy" id="1844966"/>
    <lineage>
        <taxon>Eukaryota</taxon>
        <taxon>Metazoa</taxon>
        <taxon>Spiralia</taxon>
        <taxon>Lophotrochozoa</taxon>
        <taxon>Platyhelminthes</taxon>
        <taxon>Monogenea</taxon>
        <taxon>Monopisthocotylea</taxon>
        <taxon>Dactylogyridea</taxon>
        <taxon>Ancyrocephalidae</taxon>
        <taxon>Cichlidogyrus</taxon>
    </lineage>
</organism>
<dbReference type="Proteomes" id="UP001626550">
    <property type="component" value="Unassembled WGS sequence"/>
</dbReference>